<dbReference type="AlphaFoldDB" id="A0A451D0K7"/>
<dbReference type="PANTHER" id="PTHR42745">
    <property type="match status" value="1"/>
</dbReference>
<reference evidence="14 15" key="1">
    <citation type="submission" date="2019-02" db="EMBL/GenBank/DDBJ databases">
        <authorList>
            <person name="Manzano-Marin A."/>
            <person name="Manzano-Marin A."/>
        </authorList>
    </citation>
    <scope>NUCLEOTIDE SEQUENCE [LARGE SCALE GENOMIC DNA]</scope>
    <source>
        <strain evidence="14 15">ErCicurtihirsuta</strain>
    </source>
</reference>
<keyword evidence="6 8" id="KW-0413">Isomerase</keyword>
<protein>
    <recommendedName>
        <fullName evidence="8">Arabinose 5-phosphate isomerase</fullName>
        <shortName evidence="8">API</shortName>
        <ecNumber evidence="8">5.3.1.13</ecNumber>
    </recommendedName>
</protein>
<dbReference type="NCBIfam" id="TIGR00393">
    <property type="entry name" value="kpsF"/>
    <property type="match status" value="1"/>
</dbReference>
<evidence type="ECO:0000313" key="15">
    <source>
        <dbReference type="Proteomes" id="UP000294364"/>
    </source>
</evidence>
<dbReference type="GO" id="GO:0005975">
    <property type="term" value="P:carbohydrate metabolic process"/>
    <property type="evidence" value="ECO:0007669"/>
    <property type="project" value="InterPro"/>
</dbReference>
<dbReference type="PROSITE" id="PS51464">
    <property type="entry name" value="SIS"/>
    <property type="match status" value="1"/>
</dbReference>
<evidence type="ECO:0000313" key="14">
    <source>
        <dbReference type="EMBL" id="VFP78975.1"/>
    </source>
</evidence>
<feature type="domain" description="CBS" evidence="12">
    <location>
        <begin position="209"/>
        <end position="267"/>
    </location>
</feature>
<name>A0A451D0K7_9GAMM</name>
<feature type="site" description="Catalytically relevant" evidence="10">
    <location>
        <position position="151"/>
    </location>
</feature>
<evidence type="ECO:0000256" key="2">
    <source>
        <dbReference type="ARBA" id="ARBA00008165"/>
    </source>
</evidence>
<keyword evidence="4" id="KW-0677">Repeat</keyword>
<dbReference type="FunFam" id="3.10.580.10:FF:000007">
    <property type="entry name" value="Arabinose 5-phosphate isomerase"/>
    <property type="match status" value="1"/>
</dbReference>
<evidence type="ECO:0000259" key="12">
    <source>
        <dbReference type="PROSITE" id="PS51371"/>
    </source>
</evidence>
<dbReference type="Gene3D" id="3.10.580.10">
    <property type="entry name" value="CBS-domain"/>
    <property type="match status" value="1"/>
</dbReference>
<dbReference type="PROSITE" id="PS51371">
    <property type="entry name" value="CBS"/>
    <property type="match status" value="2"/>
</dbReference>
<proteinExistence type="inferred from homology"/>
<dbReference type="CDD" id="cd04604">
    <property type="entry name" value="CBS_pair_SIS_assoc"/>
    <property type="match status" value="1"/>
</dbReference>
<dbReference type="CDD" id="cd05014">
    <property type="entry name" value="SIS_Kpsf"/>
    <property type="match status" value="1"/>
</dbReference>
<dbReference type="InterPro" id="IPR004800">
    <property type="entry name" value="KdsD/KpsF-type"/>
</dbReference>
<keyword evidence="5 11" id="KW-0129">CBS domain</keyword>
<dbReference type="PIRSF" id="PIRSF004692">
    <property type="entry name" value="KdsD_KpsF"/>
    <property type="match status" value="1"/>
</dbReference>
<comment type="catalytic activity">
    <reaction evidence="8">
        <text>D-arabinose 5-phosphate = D-ribulose 5-phosphate</text>
        <dbReference type="Rhea" id="RHEA:23104"/>
        <dbReference type="ChEBI" id="CHEBI:57693"/>
        <dbReference type="ChEBI" id="CHEBI:58121"/>
        <dbReference type="EC" id="5.3.1.13"/>
    </reaction>
</comment>
<evidence type="ECO:0000256" key="4">
    <source>
        <dbReference type="ARBA" id="ARBA00022737"/>
    </source>
</evidence>
<comment type="similarity">
    <text evidence="2 8">Belongs to the SIS family. GutQ/KpsF subfamily.</text>
</comment>
<feature type="site" description="Catalytically relevant" evidence="10">
    <location>
        <position position="110"/>
    </location>
</feature>
<dbReference type="FunFam" id="3.40.50.10490:FF:000011">
    <property type="entry name" value="Arabinose 5-phosphate isomerase"/>
    <property type="match status" value="1"/>
</dbReference>
<dbReference type="NCBIfam" id="NF008141">
    <property type="entry name" value="PRK10892.1"/>
    <property type="match status" value="1"/>
</dbReference>
<keyword evidence="9" id="KW-0862">Zinc</keyword>
<evidence type="ECO:0000256" key="5">
    <source>
        <dbReference type="ARBA" id="ARBA00023122"/>
    </source>
</evidence>
<dbReference type="InterPro" id="IPR000644">
    <property type="entry name" value="CBS_dom"/>
</dbReference>
<evidence type="ECO:0000256" key="11">
    <source>
        <dbReference type="PROSITE-ProRule" id="PRU00703"/>
    </source>
</evidence>
<feature type="domain" description="SIS" evidence="13">
    <location>
        <begin position="40"/>
        <end position="183"/>
    </location>
</feature>
<dbReference type="OrthoDB" id="9762536at2"/>
<sequence>MNFFKLKNFNFQKVGKEVLQIEREGLDQLDQYINENFTDTCELIYQCRGKVVIMGMGKSGHIAKKIASTFSSTGTPSFFLHPAEASHGDLGMIGNNDVILAISNSGESLEILALIPLLRYRQIPLIAITGHEKSTIACFAKIHLCVKVPQEACSLGLAPTSSTTATLVMGDALAVALLKSRGFTQEDFALSHPGGALGRKLLMRVDDIMCSGDDLPCIHPNAYLREAVLEMTSKKMGIIVICDHKKNIEGVFTNSDLRKVFNDNIDIHRSHIANVMTPRGISVRPGTLAIEALNTMKKHNITSIIISDQNQLIGLVHIHDIYQAGII</sequence>
<dbReference type="EMBL" id="LR217698">
    <property type="protein sequence ID" value="VFP78975.1"/>
    <property type="molecule type" value="Genomic_DNA"/>
</dbReference>
<evidence type="ECO:0000256" key="8">
    <source>
        <dbReference type="PIRNR" id="PIRNR004692"/>
    </source>
</evidence>
<dbReference type="EC" id="5.3.1.13" evidence="8"/>
<dbReference type="InterPro" id="IPR035474">
    <property type="entry name" value="SIS_Kpsf"/>
</dbReference>
<evidence type="ECO:0000256" key="3">
    <source>
        <dbReference type="ARBA" id="ARBA00011881"/>
    </source>
</evidence>
<dbReference type="GO" id="GO:0019146">
    <property type="term" value="F:arabinose-5-phosphate isomerase activity"/>
    <property type="evidence" value="ECO:0007669"/>
    <property type="project" value="UniProtKB-EC"/>
</dbReference>
<evidence type="ECO:0000256" key="9">
    <source>
        <dbReference type="PIRSR" id="PIRSR004692-2"/>
    </source>
</evidence>
<dbReference type="PANTHER" id="PTHR42745:SF1">
    <property type="entry name" value="ARABINOSE 5-PHOSPHATE ISOMERASE KDSD"/>
    <property type="match status" value="1"/>
</dbReference>
<dbReference type="InterPro" id="IPR046342">
    <property type="entry name" value="CBS_dom_sf"/>
</dbReference>
<feature type="domain" description="CBS" evidence="12">
    <location>
        <begin position="276"/>
        <end position="327"/>
    </location>
</feature>
<dbReference type="Pfam" id="PF00571">
    <property type="entry name" value="CBS"/>
    <property type="match status" value="2"/>
</dbReference>
<organism evidence="14 15">
    <name type="scientific">Candidatus Erwinia haradaeae</name>
    <dbReference type="NCBI Taxonomy" id="1922217"/>
    <lineage>
        <taxon>Bacteria</taxon>
        <taxon>Pseudomonadati</taxon>
        <taxon>Pseudomonadota</taxon>
        <taxon>Gammaproteobacteria</taxon>
        <taxon>Enterobacterales</taxon>
        <taxon>Erwiniaceae</taxon>
        <taxon>Erwinia</taxon>
    </lineage>
</organism>
<evidence type="ECO:0000256" key="6">
    <source>
        <dbReference type="ARBA" id="ARBA00023235"/>
    </source>
</evidence>
<feature type="site" description="Catalytically relevant" evidence="10">
    <location>
        <position position="192"/>
    </location>
</feature>
<dbReference type="InterPro" id="IPR050986">
    <property type="entry name" value="GutQ/KpsF_isomerases"/>
</dbReference>
<accession>A0A451D0K7</accession>
<keyword evidence="9" id="KW-0479">Metal-binding</keyword>
<feature type="binding site" evidence="9">
    <location>
        <position position="81"/>
    </location>
    <ligand>
        <name>Zn(2+)</name>
        <dbReference type="ChEBI" id="CHEBI:29105"/>
    </ligand>
</feature>
<dbReference type="InterPro" id="IPR046348">
    <property type="entry name" value="SIS_dom_sf"/>
</dbReference>
<comment type="pathway">
    <text evidence="7">Carbohydrate biosynthesis; 3-deoxy-D-manno-octulosonate biosynthesis; 3-deoxy-D-manno-octulosonate from D-ribulose 5-phosphate: step 1/3.</text>
</comment>
<evidence type="ECO:0000256" key="10">
    <source>
        <dbReference type="PIRSR" id="PIRSR004692-3"/>
    </source>
</evidence>
<dbReference type="SUPFAM" id="SSF53697">
    <property type="entry name" value="SIS domain"/>
    <property type="match status" value="1"/>
</dbReference>
<dbReference type="Gene3D" id="3.40.50.10490">
    <property type="entry name" value="Glucose-6-phosphate isomerase like protein, domain 1"/>
    <property type="match status" value="1"/>
</dbReference>
<dbReference type="Proteomes" id="UP000294364">
    <property type="component" value="Chromosome"/>
</dbReference>
<dbReference type="InterPro" id="IPR001347">
    <property type="entry name" value="SIS_dom"/>
</dbReference>
<comment type="pathway">
    <text evidence="1">Bacterial outer membrane biogenesis; lipopolysaccharide biosynthesis.</text>
</comment>
<dbReference type="GO" id="GO:0097367">
    <property type="term" value="F:carbohydrate derivative binding"/>
    <property type="evidence" value="ECO:0007669"/>
    <property type="project" value="InterPro"/>
</dbReference>
<evidence type="ECO:0000256" key="7">
    <source>
        <dbReference type="ARBA" id="ARBA00060658"/>
    </source>
</evidence>
<evidence type="ECO:0000259" key="13">
    <source>
        <dbReference type="PROSITE" id="PS51464"/>
    </source>
</evidence>
<dbReference type="Pfam" id="PF01380">
    <property type="entry name" value="SIS"/>
    <property type="match status" value="1"/>
</dbReference>
<feature type="site" description="Catalytically relevant" evidence="10">
    <location>
        <position position="58"/>
    </location>
</feature>
<dbReference type="GO" id="GO:0046872">
    <property type="term" value="F:metal ion binding"/>
    <property type="evidence" value="ECO:0007669"/>
    <property type="project" value="UniProtKB-KW"/>
</dbReference>
<comment type="subunit">
    <text evidence="3">Homotetramer.</text>
</comment>
<gene>
    <name evidence="14" type="primary">kdsD</name>
    <name evidence="14" type="ORF">ERCICURT3053_627</name>
</gene>
<dbReference type="GO" id="GO:1901135">
    <property type="term" value="P:carbohydrate derivative metabolic process"/>
    <property type="evidence" value="ECO:0007669"/>
    <property type="project" value="InterPro"/>
</dbReference>
<evidence type="ECO:0000256" key="1">
    <source>
        <dbReference type="ARBA" id="ARBA00004756"/>
    </source>
</evidence>